<evidence type="ECO:0000313" key="10">
    <source>
        <dbReference type="Proteomes" id="UP000321949"/>
    </source>
</evidence>
<dbReference type="SUPFAM" id="SSF48498">
    <property type="entry name" value="Tetracyclin repressor-like, C-terminal domain"/>
    <property type="match status" value="1"/>
</dbReference>
<dbReference type="OrthoDB" id="3190535at2"/>
<keyword evidence="3" id="KW-0804">Transcription</keyword>
<dbReference type="Pfam" id="PF17932">
    <property type="entry name" value="TetR_C_24"/>
    <property type="match status" value="1"/>
</dbReference>
<evidence type="ECO:0000256" key="5">
    <source>
        <dbReference type="SAM" id="Coils"/>
    </source>
</evidence>
<protein>
    <submittedName>
        <fullName evidence="7">DNA-binding transcriptional regulator, AcrR family</fullName>
    </submittedName>
    <submittedName>
        <fullName evidence="8">TetR/AcrR family transcriptional regulator</fullName>
    </submittedName>
</protein>
<dbReference type="AlphaFoldDB" id="A0A5C8HSE0"/>
<evidence type="ECO:0000256" key="3">
    <source>
        <dbReference type="ARBA" id="ARBA00023163"/>
    </source>
</evidence>
<dbReference type="Proteomes" id="UP000198702">
    <property type="component" value="Unassembled WGS sequence"/>
</dbReference>
<gene>
    <name evidence="8" type="ORF">FVP74_12295</name>
    <name evidence="7" type="ORF">SAMN04487751_2739</name>
</gene>
<keyword evidence="2 4" id="KW-0238">DNA-binding</keyword>
<dbReference type="GO" id="GO:0000976">
    <property type="term" value="F:transcription cis-regulatory region binding"/>
    <property type="evidence" value="ECO:0007669"/>
    <property type="project" value="TreeGrafter"/>
</dbReference>
<dbReference type="InterPro" id="IPR009057">
    <property type="entry name" value="Homeodomain-like_sf"/>
</dbReference>
<evidence type="ECO:0000256" key="4">
    <source>
        <dbReference type="PROSITE-ProRule" id="PRU00335"/>
    </source>
</evidence>
<dbReference type="EMBL" id="FOQZ01000006">
    <property type="protein sequence ID" value="SFI71552.1"/>
    <property type="molecule type" value="Genomic_DNA"/>
</dbReference>
<keyword evidence="10" id="KW-1185">Reference proteome</keyword>
<organism evidence="8 10">
    <name type="scientific">Microbacterium saccharophilum</name>
    <dbReference type="NCBI Taxonomy" id="1213358"/>
    <lineage>
        <taxon>Bacteria</taxon>
        <taxon>Bacillati</taxon>
        <taxon>Actinomycetota</taxon>
        <taxon>Actinomycetes</taxon>
        <taxon>Micrococcales</taxon>
        <taxon>Microbacteriaceae</taxon>
        <taxon>Microbacterium</taxon>
    </lineage>
</organism>
<dbReference type="Pfam" id="PF00440">
    <property type="entry name" value="TetR_N"/>
    <property type="match status" value="1"/>
</dbReference>
<evidence type="ECO:0000313" key="8">
    <source>
        <dbReference type="EMBL" id="TXK08864.1"/>
    </source>
</evidence>
<dbReference type="InterPro" id="IPR001647">
    <property type="entry name" value="HTH_TetR"/>
</dbReference>
<dbReference type="InterPro" id="IPR036271">
    <property type="entry name" value="Tet_transcr_reg_TetR-rel_C_sf"/>
</dbReference>
<dbReference type="FunFam" id="1.10.10.60:FF:000141">
    <property type="entry name" value="TetR family transcriptional regulator"/>
    <property type="match status" value="1"/>
</dbReference>
<dbReference type="GO" id="GO:0003700">
    <property type="term" value="F:DNA-binding transcription factor activity"/>
    <property type="evidence" value="ECO:0007669"/>
    <property type="project" value="TreeGrafter"/>
</dbReference>
<dbReference type="Gene3D" id="1.10.357.10">
    <property type="entry name" value="Tetracycline Repressor, domain 2"/>
    <property type="match status" value="1"/>
</dbReference>
<dbReference type="PRINTS" id="PR00455">
    <property type="entry name" value="HTHTETR"/>
</dbReference>
<feature type="domain" description="HTH tetR-type" evidence="6">
    <location>
        <begin position="16"/>
        <end position="76"/>
    </location>
</feature>
<dbReference type="EMBL" id="VRSX01000006">
    <property type="protein sequence ID" value="TXK08864.1"/>
    <property type="molecule type" value="Genomic_DNA"/>
</dbReference>
<accession>A0A5C8HSE0</accession>
<dbReference type="PANTHER" id="PTHR30055">
    <property type="entry name" value="HTH-TYPE TRANSCRIPTIONAL REGULATOR RUTR"/>
    <property type="match status" value="1"/>
</dbReference>
<evidence type="ECO:0000313" key="9">
    <source>
        <dbReference type="Proteomes" id="UP000198702"/>
    </source>
</evidence>
<dbReference type="InterPro" id="IPR050109">
    <property type="entry name" value="HTH-type_TetR-like_transc_reg"/>
</dbReference>
<proteinExistence type="predicted"/>
<dbReference type="Proteomes" id="UP000321949">
    <property type="component" value="Unassembled WGS sequence"/>
</dbReference>
<dbReference type="RefSeq" id="WP_028497086.1">
    <property type="nucleotide sequence ID" value="NZ_BKAH01000006.1"/>
</dbReference>
<comment type="caution">
    <text evidence="8">The sequence shown here is derived from an EMBL/GenBank/DDBJ whole genome shotgun (WGS) entry which is preliminary data.</text>
</comment>
<evidence type="ECO:0000256" key="2">
    <source>
        <dbReference type="ARBA" id="ARBA00023125"/>
    </source>
</evidence>
<sequence>MTTPADTAAARRGRPGYDRRQVLDVAVALFNEQGYDATSVAALAERLGLSKSALYHHFASKEQLLAIALETALSRLEAALDEALAREASAADRLEHVIRGAVAALTAELPSVTLLLRLRGNSPVEVAALERRRHFDQRVTGLVRNAQAEGRIRTDIDAGVATRLIFGMVNSVVEWYRPDGPVDPALLAEDVLAVALDGLRPRGGRA</sequence>
<evidence type="ECO:0000259" key="6">
    <source>
        <dbReference type="PROSITE" id="PS50977"/>
    </source>
</evidence>
<dbReference type="PANTHER" id="PTHR30055:SF234">
    <property type="entry name" value="HTH-TYPE TRANSCRIPTIONAL REGULATOR BETI"/>
    <property type="match status" value="1"/>
</dbReference>
<keyword evidence="5" id="KW-0175">Coiled coil</keyword>
<reference evidence="8 10" key="2">
    <citation type="submission" date="2019-08" db="EMBL/GenBank/DDBJ databases">
        <authorList>
            <person name="Dong K."/>
        </authorList>
    </citation>
    <scope>NUCLEOTIDE SEQUENCE [LARGE SCALE GENOMIC DNA]</scope>
    <source>
        <strain evidence="8 10">K-1</strain>
    </source>
</reference>
<feature type="DNA-binding region" description="H-T-H motif" evidence="4">
    <location>
        <begin position="39"/>
        <end position="58"/>
    </location>
</feature>
<name>A0A5C8HSE0_9MICO</name>
<reference evidence="7 9" key="1">
    <citation type="submission" date="2016-10" db="EMBL/GenBank/DDBJ databases">
        <authorList>
            <person name="Varghese N."/>
            <person name="Submissions S."/>
        </authorList>
    </citation>
    <scope>NUCLEOTIDE SEQUENCE [LARGE SCALE GENOMIC DNA]</scope>
    <source>
        <strain evidence="7 9">UNC380MFSha3.1</strain>
    </source>
</reference>
<dbReference type="PROSITE" id="PS50977">
    <property type="entry name" value="HTH_TETR_2"/>
    <property type="match status" value="1"/>
</dbReference>
<dbReference type="InterPro" id="IPR041490">
    <property type="entry name" value="KstR2_TetR_C"/>
</dbReference>
<evidence type="ECO:0000313" key="7">
    <source>
        <dbReference type="EMBL" id="SFI71552.1"/>
    </source>
</evidence>
<feature type="coiled-coil region" evidence="5">
    <location>
        <begin position="66"/>
        <end position="93"/>
    </location>
</feature>
<dbReference type="SUPFAM" id="SSF46689">
    <property type="entry name" value="Homeodomain-like"/>
    <property type="match status" value="1"/>
</dbReference>
<dbReference type="Gene3D" id="1.10.10.60">
    <property type="entry name" value="Homeodomain-like"/>
    <property type="match status" value="1"/>
</dbReference>
<dbReference type="GO" id="GO:0045892">
    <property type="term" value="P:negative regulation of DNA-templated transcription"/>
    <property type="evidence" value="ECO:0007669"/>
    <property type="project" value="UniProtKB-ARBA"/>
</dbReference>
<keyword evidence="1" id="KW-0805">Transcription regulation</keyword>
<evidence type="ECO:0000256" key="1">
    <source>
        <dbReference type="ARBA" id="ARBA00023015"/>
    </source>
</evidence>